<gene>
    <name evidence="1" type="ORF">CCAP1982_LOCUS5193</name>
</gene>
<organism evidence="1 2">
    <name type="scientific">Ceratitis capitata</name>
    <name type="common">Mediterranean fruit fly</name>
    <name type="synonym">Tephritis capitata</name>
    <dbReference type="NCBI Taxonomy" id="7213"/>
    <lineage>
        <taxon>Eukaryota</taxon>
        <taxon>Metazoa</taxon>
        <taxon>Ecdysozoa</taxon>
        <taxon>Arthropoda</taxon>
        <taxon>Hexapoda</taxon>
        <taxon>Insecta</taxon>
        <taxon>Pterygota</taxon>
        <taxon>Neoptera</taxon>
        <taxon>Endopterygota</taxon>
        <taxon>Diptera</taxon>
        <taxon>Brachycera</taxon>
        <taxon>Muscomorpha</taxon>
        <taxon>Tephritoidea</taxon>
        <taxon>Tephritidae</taxon>
        <taxon>Ceratitis</taxon>
        <taxon>Ceratitis</taxon>
    </lineage>
</organism>
<evidence type="ECO:0000313" key="2">
    <source>
        <dbReference type="Proteomes" id="UP000606786"/>
    </source>
</evidence>
<dbReference type="EMBL" id="CAJHJT010000001">
    <property type="protein sequence ID" value="CAD6996525.1"/>
    <property type="molecule type" value="Genomic_DNA"/>
</dbReference>
<protein>
    <submittedName>
        <fullName evidence="1">(Mediterranean fruit fly) hypothetical protein</fullName>
    </submittedName>
</protein>
<reference evidence="1" key="1">
    <citation type="submission" date="2020-11" db="EMBL/GenBank/DDBJ databases">
        <authorList>
            <person name="Whitehead M."/>
        </authorList>
    </citation>
    <scope>NUCLEOTIDE SEQUENCE</scope>
    <source>
        <strain evidence="1">EGII</strain>
    </source>
</reference>
<keyword evidence="2" id="KW-1185">Reference proteome</keyword>
<comment type="caution">
    <text evidence="1">The sequence shown here is derived from an EMBL/GenBank/DDBJ whole genome shotgun (WGS) entry which is preliminary data.</text>
</comment>
<accession>A0A811UG23</accession>
<feature type="non-terminal residue" evidence="1">
    <location>
        <position position="1"/>
    </location>
</feature>
<sequence>GKSVSLSWRENVEGWVDKAPNSPPNLEQLQCTFSVRRKPFTRQTRLNNVEAYDKRGLLLENNNKDDFPND</sequence>
<evidence type="ECO:0000313" key="1">
    <source>
        <dbReference type="EMBL" id="CAD6996525.1"/>
    </source>
</evidence>
<name>A0A811UG23_CERCA</name>
<dbReference type="AlphaFoldDB" id="A0A811UG23"/>
<proteinExistence type="predicted"/>
<dbReference type="Proteomes" id="UP000606786">
    <property type="component" value="Unassembled WGS sequence"/>
</dbReference>